<dbReference type="Proteomes" id="UP000789405">
    <property type="component" value="Unassembled WGS sequence"/>
</dbReference>
<accession>A0A9N9PDH6</accession>
<dbReference type="AlphaFoldDB" id="A0A9N9PDH6"/>
<feature type="compositionally biased region" description="Basic residues" evidence="1">
    <location>
        <begin position="43"/>
        <end position="56"/>
    </location>
</feature>
<comment type="caution">
    <text evidence="2">The sequence shown here is derived from an EMBL/GenBank/DDBJ whole genome shotgun (WGS) entry which is preliminary data.</text>
</comment>
<sequence length="76" mass="9238">MATIYTLFGLPTPETFQKKPFHEVPFQKEKEPFQKKPYPFQKNQKKPFQKRQKKPFQKMTTLPALPLEIFYMIFKN</sequence>
<organism evidence="2 3">
    <name type="scientific">Dentiscutata erythropus</name>
    <dbReference type="NCBI Taxonomy" id="1348616"/>
    <lineage>
        <taxon>Eukaryota</taxon>
        <taxon>Fungi</taxon>
        <taxon>Fungi incertae sedis</taxon>
        <taxon>Mucoromycota</taxon>
        <taxon>Glomeromycotina</taxon>
        <taxon>Glomeromycetes</taxon>
        <taxon>Diversisporales</taxon>
        <taxon>Gigasporaceae</taxon>
        <taxon>Dentiscutata</taxon>
    </lineage>
</organism>
<evidence type="ECO:0000256" key="1">
    <source>
        <dbReference type="SAM" id="MobiDB-lite"/>
    </source>
</evidence>
<evidence type="ECO:0000313" key="2">
    <source>
        <dbReference type="EMBL" id="CAG8814600.1"/>
    </source>
</evidence>
<feature type="non-terminal residue" evidence="2">
    <location>
        <position position="76"/>
    </location>
</feature>
<proteinExistence type="predicted"/>
<name>A0A9N9PDH6_9GLOM</name>
<protein>
    <submittedName>
        <fullName evidence="2">28847_t:CDS:1</fullName>
    </submittedName>
</protein>
<keyword evidence="3" id="KW-1185">Reference proteome</keyword>
<reference evidence="2" key="1">
    <citation type="submission" date="2021-06" db="EMBL/GenBank/DDBJ databases">
        <authorList>
            <person name="Kallberg Y."/>
            <person name="Tangrot J."/>
            <person name="Rosling A."/>
        </authorList>
    </citation>
    <scope>NUCLEOTIDE SEQUENCE</scope>
    <source>
        <strain evidence="2">MA453B</strain>
    </source>
</reference>
<feature type="region of interest" description="Disordered" evidence="1">
    <location>
        <begin position="35"/>
        <end position="56"/>
    </location>
</feature>
<gene>
    <name evidence="2" type="ORF">DERYTH_LOCUS25989</name>
</gene>
<dbReference type="EMBL" id="CAJVPY010051501">
    <property type="protein sequence ID" value="CAG8814600.1"/>
    <property type="molecule type" value="Genomic_DNA"/>
</dbReference>
<evidence type="ECO:0000313" key="3">
    <source>
        <dbReference type="Proteomes" id="UP000789405"/>
    </source>
</evidence>